<dbReference type="Proteomes" id="UP000007519">
    <property type="component" value="Chromosome"/>
</dbReference>
<feature type="compositionally biased region" description="Basic residues" evidence="1">
    <location>
        <begin position="43"/>
        <end position="52"/>
    </location>
</feature>
<accession>H6L9P2</accession>
<protein>
    <submittedName>
        <fullName evidence="2">Uncharacterized protein</fullName>
    </submittedName>
</protein>
<reference evidence="2 3" key="1">
    <citation type="journal article" date="2012" name="Stand. Genomic Sci.">
        <title>Complete genome sequencing and analysis of Saprospira grandis str. Lewin, a predatory marine bacterium.</title>
        <authorList>
            <person name="Saw J.H."/>
            <person name="Yuryev A."/>
            <person name="Kanbe M."/>
            <person name="Hou S."/>
            <person name="Young A.G."/>
            <person name="Aizawa S."/>
            <person name="Alam M."/>
        </authorList>
    </citation>
    <scope>NUCLEOTIDE SEQUENCE [LARGE SCALE GENOMIC DNA]</scope>
    <source>
        <strain evidence="2 3">Lewin</strain>
    </source>
</reference>
<dbReference type="HOGENOM" id="CLU_2452878_0_0_10"/>
<proteinExistence type="predicted"/>
<gene>
    <name evidence="2" type="ordered locus">SGRA_0481</name>
</gene>
<evidence type="ECO:0000313" key="2">
    <source>
        <dbReference type="EMBL" id="AFC23220.1"/>
    </source>
</evidence>
<dbReference type="EMBL" id="CP002831">
    <property type="protein sequence ID" value="AFC23220.1"/>
    <property type="molecule type" value="Genomic_DNA"/>
</dbReference>
<evidence type="ECO:0000313" key="3">
    <source>
        <dbReference type="Proteomes" id="UP000007519"/>
    </source>
</evidence>
<feature type="region of interest" description="Disordered" evidence="1">
    <location>
        <begin position="1"/>
        <end position="52"/>
    </location>
</feature>
<keyword evidence="3" id="KW-1185">Reference proteome</keyword>
<dbReference type="AlphaFoldDB" id="H6L9P2"/>
<dbReference type="KEGG" id="sgn:SGRA_0481"/>
<sequence>MAERPSCLKGWPAGPDRASEAGEGPSEERALQGSARSKAAGGPKKRKKKKDHIKTSNLCYANFYKRFLFSACCCGLVPLGRSKQHVILA</sequence>
<evidence type="ECO:0000256" key="1">
    <source>
        <dbReference type="SAM" id="MobiDB-lite"/>
    </source>
</evidence>
<feature type="compositionally biased region" description="Low complexity" evidence="1">
    <location>
        <begin position="33"/>
        <end position="42"/>
    </location>
</feature>
<organism evidence="2 3">
    <name type="scientific">Saprospira grandis (strain Lewin)</name>
    <dbReference type="NCBI Taxonomy" id="984262"/>
    <lineage>
        <taxon>Bacteria</taxon>
        <taxon>Pseudomonadati</taxon>
        <taxon>Bacteroidota</taxon>
        <taxon>Saprospiria</taxon>
        <taxon>Saprospirales</taxon>
        <taxon>Saprospiraceae</taxon>
        <taxon>Saprospira</taxon>
    </lineage>
</organism>
<name>H6L9P2_SAPGL</name>